<evidence type="ECO:0000313" key="2">
    <source>
        <dbReference type="EMBL" id="CEQ03427.1"/>
    </source>
</evidence>
<feature type="transmembrane region" description="Helical" evidence="1">
    <location>
        <begin position="52"/>
        <end position="72"/>
    </location>
</feature>
<gene>
    <name evidence="2" type="ORF">R28058_11601</name>
</gene>
<accession>A0A0C7QRW9</accession>
<organism evidence="2 3">
    <name type="scientific">Paraclostridium sordellii</name>
    <name type="common">Clostridium sordellii</name>
    <dbReference type="NCBI Taxonomy" id="1505"/>
    <lineage>
        <taxon>Bacteria</taxon>
        <taxon>Bacillati</taxon>
        <taxon>Bacillota</taxon>
        <taxon>Clostridia</taxon>
        <taxon>Peptostreptococcales</taxon>
        <taxon>Peptostreptococcaceae</taxon>
        <taxon>Paraclostridium</taxon>
    </lineage>
</organism>
<dbReference type="GO" id="GO:0140359">
    <property type="term" value="F:ABC-type transporter activity"/>
    <property type="evidence" value="ECO:0007669"/>
    <property type="project" value="InterPro"/>
</dbReference>
<reference evidence="2 3" key="1">
    <citation type="submission" date="2015-01" db="EMBL/GenBank/DDBJ databases">
        <authorList>
            <person name="Aslett A.Martin."/>
            <person name="De Silva Nishadi"/>
        </authorList>
    </citation>
    <scope>NUCLEOTIDE SEQUENCE [LARGE SCALE GENOMIC DNA]</scope>
    <source>
        <strain evidence="2 3">R28058</strain>
    </source>
</reference>
<dbReference type="Proteomes" id="UP000049127">
    <property type="component" value="Unassembled WGS sequence"/>
</dbReference>
<name>A0A0C7QRW9_PARSO</name>
<dbReference type="PANTHER" id="PTHR37305:SF1">
    <property type="entry name" value="MEMBRANE PROTEIN"/>
    <property type="match status" value="1"/>
</dbReference>
<proteinExistence type="predicted"/>
<evidence type="ECO:0000313" key="3">
    <source>
        <dbReference type="Proteomes" id="UP000049127"/>
    </source>
</evidence>
<protein>
    <submittedName>
        <fullName evidence="2">Transmembrane protein</fullName>
    </submittedName>
</protein>
<dbReference type="GO" id="GO:0005886">
    <property type="term" value="C:plasma membrane"/>
    <property type="evidence" value="ECO:0007669"/>
    <property type="project" value="UniProtKB-SubCell"/>
</dbReference>
<feature type="transmembrane region" description="Helical" evidence="1">
    <location>
        <begin position="18"/>
        <end position="37"/>
    </location>
</feature>
<keyword evidence="1" id="KW-0472">Membrane</keyword>
<sequence length="229" mass="25842">MYNLLKAETYKLKYSKELLTCIIGLFVLGAITIYYGGESTGKESLSSQSREMFGLMACTLFAITYIGKDFVSKTINHTLTAGHRRNKVLLSKYISYIIACIIILLTNYLFMGGLYSLLYGWGQSFNGSEIYFVIVYILMGIFFDLCIVSIPFFICMLIRNSSIAMALSAGVIGLIFALSQMPWDTVAYSMGSKDTYLGFTSIIFSLFFIVITCLLYLICNYNFKKMDIQ</sequence>
<evidence type="ECO:0000256" key="1">
    <source>
        <dbReference type="SAM" id="Phobius"/>
    </source>
</evidence>
<feature type="transmembrane region" description="Helical" evidence="1">
    <location>
        <begin position="195"/>
        <end position="219"/>
    </location>
</feature>
<dbReference type="RefSeq" id="WP_055341758.1">
    <property type="nucleotide sequence ID" value="NZ_CDNI01000003.1"/>
</dbReference>
<dbReference type="EMBL" id="CEKZ01000003">
    <property type="protein sequence ID" value="CEQ03427.1"/>
    <property type="molecule type" value="Genomic_DNA"/>
</dbReference>
<feature type="transmembrane region" description="Helical" evidence="1">
    <location>
        <begin position="93"/>
        <end position="118"/>
    </location>
</feature>
<dbReference type="OrthoDB" id="1701857at2"/>
<feature type="transmembrane region" description="Helical" evidence="1">
    <location>
        <begin position="163"/>
        <end position="183"/>
    </location>
</feature>
<dbReference type="Pfam" id="PF12679">
    <property type="entry name" value="ABC2_membrane_2"/>
    <property type="match status" value="1"/>
</dbReference>
<dbReference type="PANTHER" id="PTHR37305">
    <property type="entry name" value="INTEGRAL MEMBRANE PROTEIN-RELATED"/>
    <property type="match status" value="1"/>
</dbReference>
<keyword evidence="1 2" id="KW-0812">Transmembrane</keyword>
<keyword evidence="1" id="KW-1133">Transmembrane helix</keyword>
<dbReference type="AlphaFoldDB" id="A0A0C7QRW9"/>
<feature type="transmembrane region" description="Helical" evidence="1">
    <location>
        <begin position="130"/>
        <end position="156"/>
    </location>
</feature>